<protein>
    <submittedName>
        <fullName evidence="2">Uncharacterized protein</fullName>
    </submittedName>
</protein>
<dbReference type="AlphaFoldDB" id="A0A7H8QLV1"/>
<sequence>MPITATPWFSVLLFTTTVAPVVGVIHCPGDQAPAASEATCSPDPIDDQEAQFKHQPGRLVHTNHDNACGEPPGKYPAVRSLLTIRGICSLAELIAIGSPLLDVVESSATPPHWVPHQDLPSSIGLPVVQWTTTE</sequence>
<feature type="chain" id="PRO_5028945408" evidence="1">
    <location>
        <begin position="24"/>
        <end position="134"/>
    </location>
</feature>
<dbReference type="EMBL" id="CP055898">
    <property type="protein sequence ID" value="QKX54143.1"/>
    <property type="molecule type" value="Genomic_DNA"/>
</dbReference>
<dbReference type="Proteomes" id="UP000509510">
    <property type="component" value="Chromosome I"/>
</dbReference>
<proteinExistence type="predicted"/>
<keyword evidence="1" id="KW-0732">Signal</keyword>
<keyword evidence="3" id="KW-1185">Reference proteome</keyword>
<name>A0A7H8QLV1_TALRU</name>
<evidence type="ECO:0000313" key="2">
    <source>
        <dbReference type="EMBL" id="QKX54143.1"/>
    </source>
</evidence>
<reference evidence="3" key="1">
    <citation type="submission" date="2020-06" db="EMBL/GenBank/DDBJ databases">
        <title>A chromosome-scale genome assembly of Talaromyces rugulosus W13939.</title>
        <authorList>
            <person name="Wang B."/>
            <person name="Guo L."/>
            <person name="Ye K."/>
            <person name="Wang L."/>
        </authorList>
    </citation>
    <scope>NUCLEOTIDE SEQUENCE [LARGE SCALE GENOMIC DNA]</scope>
    <source>
        <strain evidence="3">W13939</strain>
    </source>
</reference>
<evidence type="ECO:0000313" key="3">
    <source>
        <dbReference type="Proteomes" id="UP000509510"/>
    </source>
</evidence>
<dbReference type="KEGG" id="trg:TRUGW13939_01227"/>
<evidence type="ECO:0000256" key="1">
    <source>
        <dbReference type="SAM" id="SignalP"/>
    </source>
</evidence>
<gene>
    <name evidence="2" type="ORF">TRUGW13939_01227</name>
</gene>
<dbReference type="GeneID" id="55988740"/>
<accession>A0A7H8QLV1</accession>
<dbReference type="RefSeq" id="XP_035340322.1">
    <property type="nucleotide sequence ID" value="XM_035484429.1"/>
</dbReference>
<organism evidence="2 3">
    <name type="scientific">Talaromyces rugulosus</name>
    <name type="common">Penicillium rugulosum</name>
    <dbReference type="NCBI Taxonomy" id="121627"/>
    <lineage>
        <taxon>Eukaryota</taxon>
        <taxon>Fungi</taxon>
        <taxon>Dikarya</taxon>
        <taxon>Ascomycota</taxon>
        <taxon>Pezizomycotina</taxon>
        <taxon>Eurotiomycetes</taxon>
        <taxon>Eurotiomycetidae</taxon>
        <taxon>Eurotiales</taxon>
        <taxon>Trichocomaceae</taxon>
        <taxon>Talaromyces</taxon>
        <taxon>Talaromyces sect. Islandici</taxon>
    </lineage>
</organism>
<feature type="signal peptide" evidence="1">
    <location>
        <begin position="1"/>
        <end position="23"/>
    </location>
</feature>